<dbReference type="InterPro" id="IPR000477">
    <property type="entry name" value="RT_dom"/>
</dbReference>
<protein>
    <submittedName>
        <fullName evidence="4">Uncharacterized protein</fullName>
    </submittedName>
</protein>
<dbReference type="CDD" id="cd01647">
    <property type="entry name" value="RT_LTR"/>
    <property type="match status" value="1"/>
</dbReference>
<dbReference type="PANTHER" id="PTHR37984">
    <property type="entry name" value="PROTEIN CBG26694"/>
    <property type="match status" value="1"/>
</dbReference>
<dbReference type="InterPro" id="IPR050951">
    <property type="entry name" value="Retrovirus_Pol_polyprotein"/>
</dbReference>
<evidence type="ECO:0000313" key="4">
    <source>
        <dbReference type="EMBL" id="GAA0170968.1"/>
    </source>
</evidence>
<evidence type="ECO:0000259" key="3">
    <source>
        <dbReference type="Pfam" id="PF17919"/>
    </source>
</evidence>
<dbReference type="EMBL" id="BAABME010007472">
    <property type="protein sequence ID" value="GAA0170968.1"/>
    <property type="molecule type" value="Genomic_DNA"/>
</dbReference>
<proteinExistence type="predicted"/>
<keyword evidence="5" id="KW-1185">Reference proteome</keyword>
<dbReference type="Gene3D" id="3.30.70.270">
    <property type="match status" value="2"/>
</dbReference>
<sequence>MLFRLKNVGATFQRPMQKVFDYMIHKNVECYVDDLVVKSLKKADHPQDMRMVFERLRQYQLKMNPLKCAFGVALGKFLGFVVRRHGIEIEQAKIDAITALPELRNIHELNSLQGKLAYLFRFISNLAGKCQPFSKPMKKGDPFQWDAECSAAFQKVKAYLMSPPVLAMPIQGKPLILYVAAQEQSVGALLAQENKVGKRNALYYLSRRMTPNELN</sequence>
<evidence type="ECO:0000313" key="5">
    <source>
        <dbReference type="Proteomes" id="UP001454036"/>
    </source>
</evidence>
<accession>A0AAV3R6R3</accession>
<evidence type="ECO:0000259" key="2">
    <source>
        <dbReference type="Pfam" id="PF00078"/>
    </source>
</evidence>
<dbReference type="GO" id="GO:0003824">
    <property type="term" value="F:catalytic activity"/>
    <property type="evidence" value="ECO:0007669"/>
    <property type="project" value="UniProtKB-KW"/>
</dbReference>
<comment type="caution">
    <text evidence="4">The sequence shown here is derived from an EMBL/GenBank/DDBJ whole genome shotgun (WGS) entry which is preliminary data.</text>
</comment>
<dbReference type="Proteomes" id="UP001454036">
    <property type="component" value="Unassembled WGS sequence"/>
</dbReference>
<feature type="domain" description="Reverse transcriptase" evidence="2">
    <location>
        <begin position="6"/>
        <end position="81"/>
    </location>
</feature>
<dbReference type="PANTHER" id="PTHR37984:SF5">
    <property type="entry name" value="PROTEIN NYNRIN-LIKE"/>
    <property type="match status" value="1"/>
</dbReference>
<dbReference type="AlphaFoldDB" id="A0AAV3R6R3"/>
<organism evidence="4 5">
    <name type="scientific">Lithospermum erythrorhizon</name>
    <name type="common">Purple gromwell</name>
    <name type="synonym">Lithospermum officinale var. erythrorhizon</name>
    <dbReference type="NCBI Taxonomy" id="34254"/>
    <lineage>
        <taxon>Eukaryota</taxon>
        <taxon>Viridiplantae</taxon>
        <taxon>Streptophyta</taxon>
        <taxon>Embryophyta</taxon>
        <taxon>Tracheophyta</taxon>
        <taxon>Spermatophyta</taxon>
        <taxon>Magnoliopsida</taxon>
        <taxon>eudicotyledons</taxon>
        <taxon>Gunneridae</taxon>
        <taxon>Pentapetalae</taxon>
        <taxon>asterids</taxon>
        <taxon>lamiids</taxon>
        <taxon>Boraginales</taxon>
        <taxon>Boraginaceae</taxon>
        <taxon>Boraginoideae</taxon>
        <taxon>Lithospermeae</taxon>
        <taxon>Lithospermum</taxon>
    </lineage>
</organism>
<dbReference type="InterPro" id="IPR043128">
    <property type="entry name" value="Rev_trsase/Diguanyl_cyclase"/>
</dbReference>
<reference evidence="4 5" key="1">
    <citation type="submission" date="2024-01" db="EMBL/GenBank/DDBJ databases">
        <title>The complete chloroplast genome sequence of Lithospermum erythrorhizon: insights into the phylogenetic relationship among Boraginaceae species and the maternal lineages of purple gromwells.</title>
        <authorList>
            <person name="Okada T."/>
            <person name="Watanabe K."/>
        </authorList>
    </citation>
    <scope>NUCLEOTIDE SEQUENCE [LARGE SCALE GENOMIC DNA]</scope>
</reference>
<dbReference type="InterPro" id="IPR041577">
    <property type="entry name" value="RT_RNaseH_2"/>
</dbReference>
<keyword evidence="1" id="KW-0511">Multifunctional enzyme</keyword>
<gene>
    <name evidence="4" type="ORF">LIER_25115</name>
</gene>
<dbReference type="InterPro" id="IPR043502">
    <property type="entry name" value="DNA/RNA_pol_sf"/>
</dbReference>
<name>A0AAV3R6R3_LITER</name>
<dbReference type="Pfam" id="PF00078">
    <property type="entry name" value="RVT_1"/>
    <property type="match status" value="1"/>
</dbReference>
<evidence type="ECO:0000256" key="1">
    <source>
        <dbReference type="ARBA" id="ARBA00023268"/>
    </source>
</evidence>
<feature type="domain" description="Reverse transcriptase/retrotransposon-derived protein RNase H-like" evidence="3">
    <location>
        <begin position="145"/>
        <end position="215"/>
    </location>
</feature>
<dbReference type="Pfam" id="PF17919">
    <property type="entry name" value="RT_RNaseH_2"/>
    <property type="match status" value="1"/>
</dbReference>
<dbReference type="SUPFAM" id="SSF56672">
    <property type="entry name" value="DNA/RNA polymerases"/>
    <property type="match status" value="1"/>
</dbReference>